<sequence>MDTTSLSQVVFSFYPSMELYASHFLMMMEFLAKFNHPAITLKLLWSRSVTYHIPDNFKDNVAVPSLPLAFIEKLRHRYETRDCCSYTHIRCWRHDLEDFEMECLGQNGDRKALPKSLNSMQCLAPEDKICFRLRWRTM</sequence>
<gene>
    <name evidence="1" type="ORF">Tsubulata_032062</name>
</gene>
<dbReference type="EMBL" id="JAKUCV010005848">
    <property type="protein sequence ID" value="KAJ4829620.1"/>
    <property type="molecule type" value="Genomic_DNA"/>
</dbReference>
<dbReference type="OrthoDB" id="1747847at2759"/>
<comment type="caution">
    <text evidence="1">The sequence shown here is derived from an EMBL/GenBank/DDBJ whole genome shotgun (WGS) entry which is preliminary data.</text>
</comment>
<accession>A0A9Q0J6R9</accession>
<dbReference type="Proteomes" id="UP001141552">
    <property type="component" value="Unassembled WGS sequence"/>
</dbReference>
<keyword evidence="2" id="KW-1185">Reference proteome</keyword>
<evidence type="ECO:0000313" key="1">
    <source>
        <dbReference type="EMBL" id="KAJ4829620.1"/>
    </source>
</evidence>
<evidence type="ECO:0000313" key="2">
    <source>
        <dbReference type="Proteomes" id="UP001141552"/>
    </source>
</evidence>
<proteinExistence type="predicted"/>
<protein>
    <submittedName>
        <fullName evidence="1">Uncharacterized protein</fullName>
    </submittedName>
</protein>
<dbReference type="AlphaFoldDB" id="A0A9Q0J6R9"/>
<name>A0A9Q0J6R9_9ROSI</name>
<reference evidence="1" key="2">
    <citation type="journal article" date="2023" name="Plants (Basel)">
        <title>Annotation of the Turnera subulata (Passifloraceae) Draft Genome Reveals the S-Locus Evolved after the Divergence of Turneroideae from Passifloroideae in a Stepwise Manner.</title>
        <authorList>
            <person name="Henning P.M."/>
            <person name="Roalson E.H."/>
            <person name="Mir W."/>
            <person name="McCubbin A.G."/>
            <person name="Shore J.S."/>
        </authorList>
    </citation>
    <scope>NUCLEOTIDE SEQUENCE</scope>
    <source>
        <strain evidence="1">F60SS</strain>
    </source>
</reference>
<reference evidence="1" key="1">
    <citation type="submission" date="2022-02" db="EMBL/GenBank/DDBJ databases">
        <authorList>
            <person name="Henning P.M."/>
            <person name="McCubbin A.G."/>
            <person name="Shore J.S."/>
        </authorList>
    </citation>
    <scope>NUCLEOTIDE SEQUENCE</scope>
    <source>
        <strain evidence="1">F60SS</strain>
        <tissue evidence="1">Leaves</tissue>
    </source>
</reference>
<organism evidence="1 2">
    <name type="scientific">Turnera subulata</name>
    <dbReference type="NCBI Taxonomy" id="218843"/>
    <lineage>
        <taxon>Eukaryota</taxon>
        <taxon>Viridiplantae</taxon>
        <taxon>Streptophyta</taxon>
        <taxon>Embryophyta</taxon>
        <taxon>Tracheophyta</taxon>
        <taxon>Spermatophyta</taxon>
        <taxon>Magnoliopsida</taxon>
        <taxon>eudicotyledons</taxon>
        <taxon>Gunneridae</taxon>
        <taxon>Pentapetalae</taxon>
        <taxon>rosids</taxon>
        <taxon>fabids</taxon>
        <taxon>Malpighiales</taxon>
        <taxon>Passifloraceae</taxon>
        <taxon>Turnera</taxon>
    </lineage>
</organism>